<evidence type="ECO:0000256" key="2">
    <source>
        <dbReference type="ARBA" id="ARBA00023125"/>
    </source>
</evidence>
<feature type="DNA-binding region" description="H-T-H motif" evidence="4">
    <location>
        <begin position="33"/>
        <end position="52"/>
    </location>
</feature>
<dbReference type="AlphaFoldDB" id="A0A7X5TS45"/>
<dbReference type="InterPro" id="IPR036271">
    <property type="entry name" value="Tet_transcr_reg_TetR-rel_C_sf"/>
</dbReference>
<keyword evidence="2 4" id="KW-0238">DNA-binding</keyword>
<dbReference type="SUPFAM" id="SSF48498">
    <property type="entry name" value="Tetracyclin repressor-like, C-terminal domain"/>
    <property type="match status" value="1"/>
</dbReference>
<dbReference type="PANTHER" id="PTHR47506">
    <property type="entry name" value="TRANSCRIPTIONAL REGULATORY PROTEIN"/>
    <property type="match status" value="1"/>
</dbReference>
<dbReference type="InterPro" id="IPR001647">
    <property type="entry name" value="HTH_TetR"/>
</dbReference>
<protein>
    <submittedName>
        <fullName evidence="6">AcrR family transcriptional regulator</fullName>
    </submittedName>
</protein>
<dbReference type="InterPro" id="IPR009057">
    <property type="entry name" value="Homeodomain-like_sf"/>
</dbReference>
<evidence type="ECO:0000256" key="1">
    <source>
        <dbReference type="ARBA" id="ARBA00023015"/>
    </source>
</evidence>
<dbReference type="InterPro" id="IPR023772">
    <property type="entry name" value="DNA-bd_HTH_TetR-type_CS"/>
</dbReference>
<sequence>MTATRGRPRSFDRASALDSAIRLFWQRGYEATSIRDLTEELGIAAPSLYNAFGDKQHLFAEALRSYDATYGGFIEAALTEEPTATLAVARIFAEAPTRYTRPDLPRGCLVVSGDTGSPDPVVQEASRLIRQNKTALLATKIADEISTGGIPTDTDAAALAQFVLSVLSGLEQHARDGAPRSRLAKVTTIALRAWPTAA</sequence>
<evidence type="ECO:0000313" key="7">
    <source>
        <dbReference type="Proteomes" id="UP000541033"/>
    </source>
</evidence>
<dbReference type="GO" id="GO:0003677">
    <property type="term" value="F:DNA binding"/>
    <property type="evidence" value="ECO:0007669"/>
    <property type="project" value="UniProtKB-UniRule"/>
</dbReference>
<dbReference type="Pfam" id="PF16925">
    <property type="entry name" value="TetR_C_13"/>
    <property type="match status" value="1"/>
</dbReference>
<dbReference type="PROSITE" id="PS01081">
    <property type="entry name" value="HTH_TETR_1"/>
    <property type="match status" value="1"/>
</dbReference>
<comment type="caution">
    <text evidence="6">The sequence shown here is derived from an EMBL/GenBank/DDBJ whole genome shotgun (WGS) entry which is preliminary data.</text>
</comment>
<reference evidence="6 7" key="1">
    <citation type="submission" date="2020-02" db="EMBL/GenBank/DDBJ databases">
        <title>Sequencing the genomes of 1000 actinobacteria strains.</title>
        <authorList>
            <person name="Klenk H.-P."/>
        </authorList>
    </citation>
    <scope>NUCLEOTIDE SEQUENCE [LARGE SCALE GENOMIC DNA]</scope>
    <source>
        <strain evidence="6 7">DSM 27960</strain>
    </source>
</reference>
<keyword evidence="3" id="KW-0804">Transcription</keyword>
<gene>
    <name evidence="6" type="ORF">FHX76_000363</name>
</gene>
<dbReference type="Pfam" id="PF00440">
    <property type="entry name" value="TetR_N"/>
    <property type="match status" value="1"/>
</dbReference>
<dbReference type="Gene3D" id="1.10.10.60">
    <property type="entry name" value="Homeodomain-like"/>
    <property type="match status" value="1"/>
</dbReference>
<evidence type="ECO:0000256" key="4">
    <source>
        <dbReference type="PROSITE-ProRule" id="PRU00335"/>
    </source>
</evidence>
<evidence type="ECO:0000256" key="3">
    <source>
        <dbReference type="ARBA" id="ARBA00023163"/>
    </source>
</evidence>
<dbReference type="RefSeq" id="WP_167147132.1">
    <property type="nucleotide sequence ID" value="NZ_JAAMOX010000001.1"/>
</dbReference>
<keyword evidence="7" id="KW-1185">Reference proteome</keyword>
<feature type="domain" description="HTH tetR-type" evidence="5">
    <location>
        <begin position="10"/>
        <end position="70"/>
    </location>
</feature>
<evidence type="ECO:0000259" key="5">
    <source>
        <dbReference type="PROSITE" id="PS50977"/>
    </source>
</evidence>
<keyword evidence="1" id="KW-0805">Transcription regulation</keyword>
<evidence type="ECO:0000313" key="6">
    <source>
        <dbReference type="EMBL" id="NIH52495.1"/>
    </source>
</evidence>
<name>A0A7X5TS45_9MICO</name>
<dbReference type="Proteomes" id="UP000541033">
    <property type="component" value="Unassembled WGS sequence"/>
</dbReference>
<proteinExistence type="predicted"/>
<dbReference type="SUPFAM" id="SSF46689">
    <property type="entry name" value="Homeodomain-like"/>
    <property type="match status" value="1"/>
</dbReference>
<dbReference type="PANTHER" id="PTHR47506:SF1">
    <property type="entry name" value="HTH-TYPE TRANSCRIPTIONAL REGULATOR YJDC"/>
    <property type="match status" value="1"/>
</dbReference>
<dbReference type="InterPro" id="IPR011075">
    <property type="entry name" value="TetR_C"/>
</dbReference>
<dbReference type="PRINTS" id="PR00455">
    <property type="entry name" value="HTHTETR"/>
</dbReference>
<organism evidence="6 7">
    <name type="scientific">Lysinibacter cavernae</name>
    <dbReference type="NCBI Taxonomy" id="1640652"/>
    <lineage>
        <taxon>Bacteria</taxon>
        <taxon>Bacillati</taxon>
        <taxon>Actinomycetota</taxon>
        <taxon>Actinomycetes</taxon>
        <taxon>Micrococcales</taxon>
        <taxon>Microbacteriaceae</taxon>
        <taxon>Lysinibacter</taxon>
    </lineage>
</organism>
<accession>A0A7X5TS45</accession>
<dbReference type="PROSITE" id="PS50977">
    <property type="entry name" value="HTH_TETR_2"/>
    <property type="match status" value="1"/>
</dbReference>
<dbReference type="Gene3D" id="1.10.357.10">
    <property type="entry name" value="Tetracycline Repressor, domain 2"/>
    <property type="match status" value="1"/>
</dbReference>
<dbReference type="EMBL" id="JAAMOX010000001">
    <property type="protein sequence ID" value="NIH52495.1"/>
    <property type="molecule type" value="Genomic_DNA"/>
</dbReference>